<dbReference type="Proteomes" id="UP000016743">
    <property type="component" value="Chromosome"/>
</dbReference>
<proteinExistence type="predicted"/>
<dbReference type="AlphaFoldDB" id="U3PAB9"/>
<dbReference type="EMBL" id="CP006734">
    <property type="protein sequence ID" value="AGW42464.1"/>
    <property type="molecule type" value="Genomic_DNA"/>
</dbReference>
<dbReference type="PATRIC" id="fig|1389489.3.peg.2429"/>
<dbReference type="STRING" id="1389489.O159_25320"/>
<accession>U3PAB9</accession>
<evidence type="ECO:0000313" key="1">
    <source>
        <dbReference type="EMBL" id="AGW42464.1"/>
    </source>
</evidence>
<evidence type="ECO:0000313" key="2">
    <source>
        <dbReference type="Proteomes" id="UP000016743"/>
    </source>
</evidence>
<protein>
    <submittedName>
        <fullName evidence="1">Uncharacterized protein</fullName>
    </submittedName>
</protein>
<dbReference type="KEGG" id="lxy:O159_25320"/>
<gene>
    <name evidence="1" type="ORF">O159_25320</name>
</gene>
<organism evidence="1 2">
    <name type="scientific">Leifsonia xyli subsp. cynodontis DSM 46306</name>
    <dbReference type="NCBI Taxonomy" id="1389489"/>
    <lineage>
        <taxon>Bacteria</taxon>
        <taxon>Bacillati</taxon>
        <taxon>Actinomycetota</taxon>
        <taxon>Actinomycetes</taxon>
        <taxon>Micrococcales</taxon>
        <taxon>Microbacteriaceae</taxon>
        <taxon>Leifsonia</taxon>
    </lineage>
</organism>
<dbReference type="RefSeq" id="WP_021755935.1">
    <property type="nucleotide sequence ID" value="NC_022438.1"/>
</dbReference>
<name>U3PAB9_LEIXC</name>
<reference evidence="1 2" key="1">
    <citation type="journal article" date="2013" name="Genome Announc.">
        <title>Complete Genome Sequence of Leifsonia xyli subsp. cynodontis Strain DSM46306, a Gram-Positive Bacterial Pathogen of Grasses.</title>
        <authorList>
            <person name="Monteiro-Vitorello C.B."/>
            <person name="Zerillo M.M."/>
            <person name="Van Sluys M.A."/>
            <person name="Camargo L.E."/>
            <person name="Kitajima J.P."/>
        </authorList>
    </citation>
    <scope>NUCLEOTIDE SEQUENCE [LARGE SCALE GENOMIC DNA]</scope>
    <source>
        <strain evidence="1 2">DSM 46306</strain>
    </source>
</reference>
<dbReference type="OrthoDB" id="9939174at2"/>
<sequence length="88" mass="9352">MVVAQIDELTRLGYVQAHHAGVCELARVTARDLDSSTGRGAPSGRANLLRVMNEVLASLPQPEATRRDALDEVVAALLQDDAADGVRS</sequence>
<dbReference type="HOGENOM" id="CLU_2465241_0_0_11"/>
<keyword evidence="2" id="KW-1185">Reference proteome</keyword>